<comment type="caution">
    <text evidence="3">The sequence shown here is derived from an EMBL/GenBank/DDBJ whole genome shotgun (WGS) entry which is preliminary data.</text>
</comment>
<protein>
    <submittedName>
        <fullName evidence="3">Uncharacterized protein</fullName>
    </submittedName>
</protein>
<gene>
    <name evidence="3" type="ORF">E4U42_003916</name>
</gene>
<dbReference type="OrthoDB" id="4741350at2759"/>
<evidence type="ECO:0000256" key="1">
    <source>
        <dbReference type="SAM" id="Coils"/>
    </source>
</evidence>
<proteinExistence type="predicted"/>
<keyword evidence="4" id="KW-1185">Reference proteome</keyword>
<evidence type="ECO:0000313" key="3">
    <source>
        <dbReference type="EMBL" id="KAG5925805.1"/>
    </source>
</evidence>
<feature type="coiled-coil region" evidence="1">
    <location>
        <begin position="136"/>
        <end position="177"/>
    </location>
</feature>
<name>A0A8K0J8C7_9HYPO</name>
<reference evidence="3" key="1">
    <citation type="journal article" date="2020" name="bioRxiv">
        <title>Whole genome comparisons of ergot fungi reveals the divergence and evolution of species within the genus Claviceps are the result of varying mechanisms driving genome evolution and host range expansion.</title>
        <authorList>
            <person name="Wyka S.A."/>
            <person name="Mondo S.J."/>
            <person name="Liu M."/>
            <person name="Dettman J."/>
            <person name="Nalam V."/>
            <person name="Broders K.D."/>
        </authorList>
    </citation>
    <scope>NUCLEOTIDE SEQUENCE</scope>
    <source>
        <strain evidence="3">CCC 489</strain>
    </source>
</reference>
<keyword evidence="1" id="KW-0175">Coiled coil</keyword>
<evidence type="ECO:0000256" key="2">
    <source>
        <dbReference type="SAM" id="MobiDB-lite"/>
    </source>
</evidence>
<dbReference type="AlphaFoldDB" id="A0A8K0J8C7"/>
<evidence type="ECO:0000313" key="4">
    <source>
        <dbReference type="Proteomes" id="UP000811619"/>
    </source>
</evidence>
<organism evidence="3 4">
    <name type="scientific">Claviceps africana</name>
    <dbReference type="NCBI Taxonomy" id="83212"/>
    <lineage>
        <taxon>Eukaryota</taxon>
        <taxon>Fungi</taxon>
        <taxon>Dikarya</taxon>
        <taxon>Ascomycota</taxon>
        <taxon>Pezizomycotina</taxon>
        <taxon>Sordariomycetes</taxon>
        <taxon>Hypocreomycetidae</taxon>
        <taxon>Hypocreales</taxon>
        <taxon>Clavicipitaceae</taxon>
        <taxon>Claviceps</taxon>
    </lineage>
</organism>
<feature type="compositionally biased region" description="Basic residues" evidence="2">
    <location>
        <begin position="27"/>
        <end position="45"/>
    </location>
</feature>
<dbReference type="EMBL" id="SRPY01000334">
    <property type="protein sequence ID" value="KAG5925805.1"/>
    <property type="molecule type" value="Genomic_DNA"/>
</dbReference>
<sequence length="245" mass="28897">MSRRFYIETSASGKNQFVSIKRSRSEGHHHHHHHHHRHKKHHGDHHHPSPQPQPQETYSDAQDYYKVRVDDWNHIKERERFLAAEVGALKASLAAAQAEANNLSQVVVPQLQSQIGVLTTDNDALRKSLDNAGNNESKHCREEEKLQQTIEKLKKDEKELKDENVGLKDKVKNLQRQVEQGESGRRSRASDLLLDEIEYWRNLYRHWKDKHDDTKRLHDDVCVTLEIRTEKMKAYEEILKRRRII</sequence>
<dbReference type="Proteomes" id="UP000811619">
    <property type="component" value="Unassembled WGS sequence"/>
</dbReference>
<accession>A0A8K0J8C7</accession>
<feature type="region of interest" description="Disordered" evidence="2">
    <location>
        <begin position="22"/>
        <end position="58"/>
    </location>
</feature>